<evidence type="ECO:0000256" key="3">
    <source>
        <dbReference type="SAM" id="Phobius"/>
    </source>
</evidence>
<dbReference type="AlphaFoldDB" id="A0A835SEF3"/>
<name>A0A835SEF3_9CHLO</name>
<dbReference type="GO" id="GO:0008080">
    <property type="term" value="F:N-acetyltransferase activity"/>
    <property type="evidence" value="ECO:0007669"/>
    <property type="project" value="InterPro"/>
</dbReference>
<keyword evidence="6" id="KW-1185">Reference proteome</keyword>
<dbReference type="OrthoDB" id="549049at2759"/>
<evidence type="ECO:0000256" key="1">
    <source>
        <dbReference type="ARBA" id="ARBA00022679"/>
    </source>
</evidence>
<keyword evidence="3" id="KW-0812">Transmembrane</keyword>
<keyword evidence="3" id="KW-1133">Transmembrane helix</keyword>
<dbReference type="Pfam" id="PF13508">
    <property type="entry name" value="Acetyltransf_7"/>
    <property type="match status" value="1"/>
</dbReference>
<feature type="region of interest" description="Disordered" evidence="2">
    <location>
        <begin position="270"/>
        <end position="340"/>
    </location>
</feature>
<organism evidence="5 6">
    <name type="scientific">Chlamydomonas schloesseri</name>
    <dbReference type="NCBI Taxonomy" id="2026947"/>
    <lineage>
        <taxon>Eukaryota</taxon>
        <taxon>Viridiplantae</taxon>
        <taxon>Chlorophyta</taxon>
        <taxon>core chlorophytes</taxon>
        <taxon>Chlorophyceae</taxon>
        <taxon>CS clade</taxon>
        <taxon>Chlamydomonadales</taxon>
        <taxon>Chlamydomonadaceae</taxon>
        <taxon>Chlamydomonas</taxon>
    </lineage>
</organism>
<evidence type="ECO:0000313" key="6">
    <source>
        <dbReference type="Proteomes" id="UP000613740"/>
    </source>
</evidence>
<feature type="compositionally biased region" description="Low complexity" evidence="2">
    <location>
        <begin position="303"/>
        <end position="326"/>
    </location>
</feature>
<dbReference type="InterPro" id="IPR000182">
    <property type="entry name" value="GNAT_dom"/>
</dbReference>
<evidence type="ECO:0000259" key="4">
    <source>
        <dbReference type="PROSITE" id="PS51186"/>
    </source>
</evidence>
<feature type="compositionally biased region" description="Basic and acidic residues" evidence="2">
    <location>
        <begin position="448"/>
        <end position="458"/>
    </location>
</feature>
<keyword evidence="1" id="KW-0808">Transferase</keyword>
<dbReference type="PANTHER" id="PTHR13947">
    <property type="entry name" value="GNAT FAMILY N-ACETYLTRANSFERASE"/>
    <property type="match status" value="1"/>
</dbReference>
<evidence type="ECO:0000313" key="5">
    <source>
        <dbReference type="EMBL" id="KAG2425738.1"/>
    </source>
</evidence>
<accession>A0A835SEF3</accession>
<dbReference type="SUPFAM" id="SSF55729">
    <property type="entry name" value="Acyl-CoA N-acyltransferases (Nat)"/>
    <property type="match status" value="1"/>
</dbReference>
<protein>
    <recommendedName>
        <fullName evidence="4">N-acetyltransferase domain-containing protein</fullName>
    </recommendedName>
</protein>
<feature type="compositionally biased region" description="Low complexity" evidence="2">
    <location>
        <begin position="198"/>
        <end position="216"/>
    </location>
</feature>
<evidence type="ECO:0000256" key="2">
    <source>
        <dbReference type="SAM" id="MobiDB-lite"/>
    </source>
</evidence>
<keyword evidence="3" id="KW-0472">Membrane</keyword>
<proteinExistence type="predicted"/>
<dbReference type="Gene3D" id="3.40.630.30">
    <property type="match status" value="1"/>
</dbReference>
<dbReference type="InterPro" id="IPR050769">
    <property type="entry name" value="NAT_camello-type"/>
</dbReference>
<feature type="transmembrane region" description="Helical" evidence="3">
    <location>
        <begin position="127"/>
        <end position="146"/>
    </location>
</feature>
<dbReference type="Proteomes" id="UP000613740">
    <property type="component" value="Unassembled WGS sequence"/>
</dbReference>
<feature type="domain" description="N-acetyltransferase" evidence="4">
    <location>
        <begin position="293"/>
        <end position="438"/>
    </location>
</feature>
<feature type="transmembrane region" description="Helical" evidence="3">
    <location>
        <begin position="43"/>
        <end position="65"/>
    </location>
</feature>
<sequence>MDAQSSVRIRPLRPDDVPVILQLWLDGWDQTFAIWGPMAWRRFARYACALAAASLLLTAGAYAALRDPATLQAAAAATAAATAASAATASSSASSTLLGAALTSYLQPLLTGLQLVATDAAGVLPRWALAAAALLGLLLPAVMTAMPRQLQVRLMRPLMMRGVWSYCPDMKDMYGHWSRPEEGREYYVAVGLRELSPAGPADSSSSSSSSSSASGDQGEPAAAVGKRWAEEGEVVLGGVAIKAGAGLRPLPPPAADCAEQTAVGRMLPAAASAAGVSGDDKEAEQEEEQQGRLRQRKPPPAPAAAVATAAAASKSPHSSSATATAKASKDGGGGAHGTGAGADAELPTGFCAGESGYHDNPGPCDILVFRMVVDPTVRRRGVGRRLMVHVMGRAAAVGGARVLLATGNPEAVRFYEACGFSKDGLKQPHGNLLGRAVAAPAHVVPGTREEAAKVKMGGDEEGVGQQQQQQQTVSKAA</sequence>
<comment type="caution">
    <text evidence="5">The sequence shown here is derived from an EMBL/GenBank/DDBJ whole genome shotgun (WGS) entry which is preliminary data.</text>
</comment>
<dbReference type="EMBL" id="JAEHOD010000113">
    <property type="protein sequence ID" value="KAG2425738.1"/>
    <property type="molecule type" value="Genomic_DNA"/>
</dbReference>
<dbReference type="PANTHER" id="PTHR13947:SF37">
    <property type="entry name" value="LD18367P"/>
    <property type="match status" value="1"/>
</dbReference>
<feature type="compositionally biased region" description="Gly residues" evidence="2">
    <location>
        <begin position="330"/>
        <end position="340"/>
    </location>
</feature>
<gene>
    <name evidence="5" type="ORF">HYH02_014955</name>
</gene>
<reference evidence="5" key="1">
    <citation type="journal article" date="2020" name="bioRxiv">
        <title>Comparative genomics of Chlamydomonas.</title>
        <authorList>
            <person name="Craig R.J."/>
            <person name="Hasan A.R."/>
            <person name="Ness R.W."/>
            <person name="Keightley P.D."/>
        </authorList>
    </citation>
    <scope>NUCLEOTIDE SEQUENCE</scope>
    <source>
        <strain evidence="5">CCAP 11/173</strain>
    </source>
</reference>
<dbReference type="InterPro" id="IPR016181">
    <property type="entry name" value="Acyl_CoA_acyltransferase"/>
</dbReference>
<feature type="region of interest" description="Disordered" evidence="2">
    <location>
        <begin position="448"/>
        <end position="477"/>
    </location>
</feature>
<dbReference type="PROSITE" id="PS51186">
    <property type="entry name" value="GNAT"/>
    <property type="match status" value="1"/>
</dbReference>
<feature type="region of interest" description="Disordered" evidence="2">
    <location>
        <begin position="198"/>
        <end position="225"/>
    </location>
</feature>